<dbReference type="GO" id="GO:0004458">
    <property type="term" value="F:D-lactate dehydrogenase (cytochrome) activity"/>
    <property type="evidence" value="ECO:0007669"/>
    <property type="project" value="UniProtKB-EC"/>
</dbReference>
<evidence type="ECO:0000313" key="9">
    <source>
        <dbReference type="EMBL" id="CAE6516532.1"/>
    </source>
</evidence>
<keyword evidence="3" id="KW-0285">Flavoprotein</keyword>
<dbReference type="PANTHER" id="PTHR11748:SF111">
    <property type="entry name" value="D-LACTATE DEHYDROGENASE, MITOCHONDRIAL-RELATED"/>
    <property type="match status" value="1"/>
</dbReference>
<dbReference type="SUPFAM" id="SSF56176">
    <property type="entry name" value="FAD-binding/transporter-associated domain-like"/>
    <property type="match status" value="1"/>
</dbReference>
<reference evidence="9" key="2">
    <citation type="submission" date="2021-02" db="EMBL/GenBank/DDBJ databases">
        <authorList>
            <person name="Han P."/>
        </authorList>
    </citation>
    <scope>NUCLEOTIDE SEQUENCE</scope>
    <source>
        <strain evidence="9">Nitrosomonas nitrosa 18-3D</strain>
    </source>
</reference>
<gene>
    <name evidence="9" type="ORF">NMYAN_60098</name>
    <name evidence="10" type="ORF">SAMN05421880_1289</name>
</gene>
<protein>
    <recommendedName>
        <fullName evidence="7">D-lactate dehydrogenase (cytochrome)</fullName>
        <ecNumber evidence="7">1.1.2.4</ecNumber>
    </recommendedName>
</protein>
<dbReference type="InterPro" id="IPR016169">
    <property type="entry name" value="FAD-bd_PCMH_sub2"/>
</dbReference>
<dbReference type="Gene3D" id="1.10.45.10">
    <property type="entry name" value="Vanillyl-alcohol Oxidase, Chain A, domain 4"/>
    <property type="match status" value="1"/>
</dbReference>
<evidence type="ECO:0000256" key="5">
    <source>
        <dbReference type="ARBA" id="ARBA00022946"/>
    </source>
</evidence>
<dbReference type="GO" id="GO:0071949">
    <property type="term" value="F:FAD binding"/>
    <property type="evidence" value="ECO:0007669"/>
    <property type="project" value="InterPro"/>
</dbReference>
<evidence type="ECO:0000256" key="7">
    <source>
        <dbReference type="ARBA" id="ARBA00038897"/>
    </source>
</evidence>
<dbReference type="Proteomes" id="UP000601736">
    <property type="component" value="Unassembled WGS sequence"/>
</dbReference>
<dbReference type="InterPro" id="IPR016166">
    <property type="entry name" value="FAD-bd_PCMH"/>
</dbReference>
<keyword evidence="5" id="KW-0809">Transit peptide</keyword>
<dbReference type="InterPro" id="IPR016170">
    <property type="entry name" value="Cytok_DH_C_sf"/>
</dbReference>
<evidence type="ECO:0000313" key="10">
    <source>
        <dbReference type="EMBL" id="SFM70322.1"/>
    </source>
</evidence>
<evidence type="ECO:0000256" key="3">
    <source>
        <dbReference type="ARBA" id="ARBA00022630"/>
    </source>
</evidence>
<comment type="cofactor">
    <cofactor evidence="1">
        <name>FAD</name>
        <dbReference type="ChEBI" id="CHEBI:57692"/>
    </cofactor>
</comment>
<evidence type="ECO:0000259" key="8">
    <source>
        <dbReference type="PROSITE" id="PS51387"/>
    </source>
</evidence>
<dbReference type="STRING" id="52442.SAMN05421880_1289"/>
<evidence type="ECO:0000256" key="1">
    <source>
        <dbReference type="ARBA" id="ARBA00001974"/>
    </source>
</evidence>
<dbReference type="Pfam" id="PF01565">
    <property type="entry name" value="FAD_binding_4"/>
    <property type="match status" value="1"/>
</dbReference>
<accession>A0A1I4T0R0</accession>
<dbReference type="InterPro" id="IPR016164">
    <property type="entry name" value="FAD-linked_Oxase-like_C"/>
</dbReference>
<dbReference type="PROSITE" id="PS51387">
    <property type="entry name" value="FAD_PCMH"/>
    <property type="match status" value="1"/>
</dbReference>
<proteinExistence type="inferred from homology"/>
<dbReference type="GO" id="GO:0008720">
    <property type="term" value="F:D-lactate dehydrogenase (NAD+) activity"/>
    <property type="evidence" value="ECO:0007669"/>
    <property type="project" value="TreeGrafter"/>
</dbReference>
<dbReference type="Proteomes" id="UP000199561">
    <property type="component" value="Unassembled WGS sequence"/>
</dbReference>
<dbReference type="InterPro" id="IPR004113">
    <property type="entry name" value="FAD-bd_oxidored_4_C"/>
</dbReference>
<reference evidence="10 11" key="1">
    <citation type="submission" date="2016-10" db="EMBL/GenBank/DDBJ databases">
        <authorList>
            <person name="de Groot N.N."/>
        </authorList>
    </citation>
    <scope>NUCLEOTIDE SEQUENCE [LARGE SCALE GENOMIC DNA]</scope>
    <source>
        <strain evidence="10 11">Nm146</strain>
    </source>
</reference>
<feature type="domain" description="FAD-binding PCMH-type" evidence="8">
    <location>
        <begin position="29"/>
        <end position="223"/>
    </location>
</feature>
<dbReference type="RefSeq" id="WP_090671226.1">
    <property type="nucleotide sequence ID" value="NZ_CAJNAP010000052.1"/>
</dbReference>
<dbReference type="InterPro" id="IPR016171">
    <property type="entry name" value="Vanillyl_alc_oxidase_C-sub2"/>
</dbReference>
<dbReference type="EMBL" id="FOUF01000028">
    <property type="protein sequence ID" value="SFM70322.1"/>
    <property type="molecule type" value="Genomic_DNA"/>
</dbReference>
<sequence length="534" mass="59617">MKLETAFKEWRKLLGQSQVLSSDAAQLVYGCCTTGVMKKLAGALRPLERNQIPFIVQIAASNKIALYPISTGHNWGYGSALPPIDNCVVLDLSQLNRIVDFDAETGVITIEPGVTQGQLANFLDKEQHPYMVPVTGAGPVCSILGNALERGYGITPITDHFAAVTSIEVVLPDGSTYQSAHASLGGEQVDKIFKWGVGPYIDGIFSQGSFGVVTQMSVALAPRPESIQSFLFGLKQPEQLGDLVIRVREIIKSYPGIVGGINLMNAHRVLAMTAAYPWDRVSKGATISPDILSELCQRNQVMPWTGFGALYGTRGTVKVAQREIRAILMPLVSRLFFVSPERAKTLNRIRKLLPDCLRFKAIEKLELLERSLQLVAGYPNQTTLPLCYWLKHNSDNVHQDKVMDPARDRCGLIWYAPLVPMKRESVIHFVNMVYAITYKYKLEPLITLTSFSGKCFDSTVPLLFDLDSEIERKKAEDCYWELLEEGKNQGFLPYRVGIQTMKWLSENDATYWQIVRRIKQVIDPNGIISPGRYI</sequence>
<comment type="similarity">
    <text evidence="2">Belongs to the FAD-binding oxidoreductase/transferase type 4 family.</text>
</comment>
<dbReference type="InterPro" id="IPR016167">
    <property type="entry name" value="FAD-bd_PCMH_sub1"/>
</dbReference>
<evidence type="ECO:0000313" key="11">
    <source>
        <dbReference type="Proteomes" id="UP000199561"/>
    </source>
</evidence>
<dbReference type="InterPro" id="IPR006094">
    <property type="entry name" value="Oxid_FAD_bind_N"/>
</dbReference>
<dbReference type="Gene3D" id="3.40.462.10">
    <property type="entry name" value="FAD-linked oxidases, C-terminal domain"/>
    <property type="match status" value="1"/>
</dbReference>
<dbReference type="EC" id="1.1.2.4" evidence="7"/>
<dbReference type="PANTHER" id="PTHR11748">
    <property type="entry name" value="D-LACTATE DEHYDROGENASE"/>
    <property type="match status" value="1"/>
</dbReference>
<dbReference type="Gene3D" id="3.30.43.10">
    <property type="entry name" value="Uridine Diphospho-n-acetylenolpyruvylglucosamine Reductase, domain 2"/>
    <property type="match status" value="1"/>
</dbReference>
<organism evidence="10 11">
    <name type="scientific">Nitrosomonas nitrosa</name>
    <dbReference type="NCBI Taxonomy" id="52442"/>
    <lineage>
        <taxon>Bacteria</taxon>
        <taxon>Pseudomonadati</taxon>
        <taxon>Pseudomonadota</taxon>
        <taxon>Betaproteobacteria</taxon>
        <taxon>Nitrosomonadales</taxon>
        <taxon>Nitrosomonadaceae</taxon>
        <taxon>Nitrosomonas</taxon>
    </lineage>
</organism>
<dbReference type="Pfam" id="PF02913">
    <property type="entry name" value="FAD-oxidase_C"/>
    <property type="match status" value="1"/>
</dbReference>
<dbReference type="AlphaFoldDB" id="A0A1I4T0R0"/>
<dbReference type="EMBL" id="CAJNAP010000052">
    <property type="protein sequence ID" value="CAE6516532.1"/>
    <property type="molecule type" value="Genomic_DNA"/>
</dbReference>
<name>A0A1I4T0R0_9PROT</name>
<keyword evidence="11" id="KW-1185">Reference proteome</keyword>
<evidence type="ECO:0000256" key="6">
    <source>
        <dbReference type="ARBA" id="ARBA00023002"/>
    </source>
</evidence>
<dbReference type="InterPro" id="IPR036318">
    <property type="entry name" value="FAD-bd_PCMH-like_sf"/>
</dbReference>
<dbReference type="SUPFAM" id="SSF55103">
    <property type="entry name" value="FAD-linked oxidases, C-terminal domain"/>
    <property type="match status" value="1"/>
</dbReference>
<evidence type="ECO:0000256" key="4">
    <source>
        <dbReference type="ARBA" id="ARBA00022827"/>
    </source>
</evidence>
<keyword evidence="6" id="KW-0560">Oxidoreductase</keyword>
<keyword evidence="4" id="KW-0274">FAD</keyword>
<evidence type="ECO:0000256" key="2">
    <source>
        <dbReference type="ARBA" id="ARBA00008000"/>
    </source>
</evidence>
<dbReference type="GO" id="GO:1903457">
    <property type="term" value="P:lactate catabolic process"/>
    <property type="evidence" value="ECO:0007669"/>
    <property type="project" value="TreeGrafter"/>
</dbReference>
<dbReference type="Gene3D" id="3.30.465.10">
    <property type="match status" value="1"/>
</dbReference>